<protein>
    <submittedName>
        <fullName evidence="1">Uncharacterized protein</fullName>
    </submittedName>
</protein>
<evidence type="ECO:0000313" key="1">
    <source>
        <dbReference type="EMBL" id="KAF6807405.1"/>
    </source>
</evidence>
<dbReference type="EMBL" id="WIGN01000138">
    <property type="protein sequence ID" value="KAF6807405.1"/>
    <property type="molecule type" value="Genomic_DNA"/>
</dbReference>
<reference evidence="1 2" key="1">
    <citation type="journal article" date="2020" name="Phytopathology">
        <title>Genome Sequence Resources of Colletotrichum truncatum, C. plurivorum, C. musicola, and C. sojae: Four Species Pathogenic to Soybean (Glycine max).</title>
        <authorList>
            <person name="Rogerio F."/>
            <person name="Boufleur T.R."/>
            <person name="Ciampi-Guillardi M."/>
            <person name="Sukno S.A."/>
            <person name="Thon M.R."/>
            <person name="Massola Junior N.S."/>
            <person name="Baroncelli R."/>
        </authorList>
    </citation>
    <scope>NUCLEOTIDE SEQUENCE [LARGE SCALE GENOMIC DNA]</scope>
    <source>
        <strain evidence="1 2">LFN0009</strain>
    </source>
</reference>
<name>A0A8H6J7F2_9PEZI</name>
<proteinExistence type="predicted"/>
<evidence type="ECO:0000313" key="2">
    <source>
        <dbReference type="Proteomes" id="UP000652219"/>
    </source>
</evidence>
<keyword evidence="2" id="KW-1185">Reference proteome</keyword>
<comment type="caution">
    <text evidence="1">The sequence shown here is derived from an EMBL/GenBank/DDBJ whole genome shotgun (WGS) entry which is preliminary data.</text>
</comment>
<dbReference type="Proteomes" id="UP000652219">
    <property type="component" value="Unassembled WGS sequence"/>
</dbReference>
<accession>A0A8H6J7F2</accession>
<dbReference type="AlphaFoldDB" id="A0A8H6J7F2"/>
<sequence length="146" mass="16167">MSRWTWLSATRKVEDCLRRKGVELLENGSVRLYADPGAAGVSSINVALSPEYDHFRHPEVRYGLVVEVGFQDLEWTLLGTLRENTQKTKKNRKLPLVRRRALQRSSSDDSRMSAADGLREAFAEIVRHEATQGAAAALSVSGGGIT</sequence>
<organism evidence="1 2">
    <name type="scientific">Colletotrichum sojae</name>
    <dbReference type="NCBI Taxonomy" id="2175907"/>
    <lineage>
        <taxon>Eukaryota</taxon>
        <taxon>Fungi</taxon>
        <taxon>Dikarya</taxon>
        <taxon>Ascomycota</taxon>
        <taxon>Pezizomycotina</taxon>
        <taxon>Sordariomycetes</taxon>
        <taxon>Hypocreomycetidae</taxon>
        <taxon>Glomerellales</taxon>
        <taxon>Glomerellaceae</taxon>
        <taxon>Colletotrichum</taxon>
        <taxon>Colletotrichum orchidearum species complex</taxon>
    </lineage>
</organism>
<gene>
    <name evidence="1" type="ORF">CSOJ01_08211</name>
</gene>